<dbReference type="Proteomes" id="UP000054217">
    <property type="component" value="Unassembled WGS sequence"/>
</dbReference>
<protein>
    <submittedName>
        <fullName evidence="1">Uncharacterized protein</fullName>
    </submittedName>
</protein>
<reference evidence="2" key="2">
    <citation type="submission" date="2015-01" db="EMBL/GenBank/DDBJ databases">
        <title>Evolutionary Origins and Diversification of the Mycorrhizal Mutualists.</title>
        <authorList>
            <consortium name="DOE Joint Genome Institute"/>
            <consortium name="Mycorrhizal Genomics Consortium"/>
            <person name="Kohler A."/>
            <person name="Kuo A."/>
            <person name="Nagy L.G."/>
            <person name="Floudas D."/>
            <person name="Copeland A."/>
            <person name="Barry K.W."/>
            <person name="Cichocki N."/>
            <person name="Veneault-Fourrey C."/>
            <person name="LaButti K."/>
            <person name="Lindquist E.A."/>
            <person name="Lipzen A."/>
            <person name="Lundell T."/>
            <person name="Morin E."/>
            <person name="Murat C."/>
            <person name="Riley R."/>
            <person name="Ohm R."/>
            <person name="Sun H."/>
            <person name="Tunlid A."/>
            <person name="Henrissat B."/>
            <person name="Grigoriev I.V."/>
            <person name="Hibbett D.S."/>
            <person name="Martin F."/>
        </authorList>
    </citation>
    <scope>NUCLEOTIDE SEQUENCE [LARGE SCALE GENOMIC DNA]</scope>
    <source>
        <strain evidence="2">Marx 270</strain>
    </source>
</reference>
<evidence type="ECO:0000313" key="2">
    <source>
        <dbReference type="Proteomes" id="UP000054217"/>
    </source>
</evidence>
<keyword evidence="2" id="KW-1185">Reference proteome</keyword>
<evidence type="ECO:0000313" key="1">
    <source>
        <dbReference type="EMBL" id="KIO08243.1"/>
    </source>
</evidence>
<dbReference type="InParanoid" id="A0A0C3JGQ1"/>
<reference evidence="1 2" key="1">
    <citation type="submission" date="2014-04" db="EMBL/GenBank/DDBJ databases">
        <authorList>
            <consortium name="DOE Joint Genome Institute"/>
            <person name="Kuo A."/>
            <person name="Kohler A."/>
            <person name="Costa M.D."/>
            <person name="Nagy L.G."/>
            <person name="Floudas D."/>
            <person name="Copeland A."/>
            <person name="Barry K.W."/>
            <person name="Cichocki N."/>
            <person name="Veneault-Fourrey C."/>
            <person name="LaButti K."/>
            <person name="Lindquist E.A."/>
            <person name="Lipzen A."/>
            <person name="Lundell T."/>
            <person name="Morin E."/>
            <person name="Murat C."/>
            <person name="Sun H."/>
            <person name="Tunlid A."/>
            <person name="Henrissat B."/>
            <person name="Grigoriev I.V."/>
            <person name="Hibbett D.S."/>
            <person name="Martin F."/>
            <person name="Nordberg H.P."/>
            <person name="Cantor M.N."/>
            <person name="Hua S.X."/>
        </authorList>
    </citation>
    <scope>NUCLEOTIDE SEQUENCE [LARGE SCALE GENOMIC DNA]</scope>
    <source>
        <strain evidence="1 2">Marx 270</strain>
    </source>
</reference>
<dbReference type="EMBL" id="KN831957">
    <property type="protein sequence ID" value="KIO08243.1"/>
    <property type="molecule type" value="Genomic_DNA"/>
</dbReference>
<sequence length="120" mass="13296">MSTKRVAVLWVCQALLHSARNNLTVLHGAVMGHCVGCHPQDSLSSVLQMLALSVTLGIRLHRSITVPFELLPCVPCTPQYYVHSTTFNKRAFPGVLLDYHCRTARSAGGDWCCDCWFGHD</sequence>
<name>A0A0C3JGQ1_PISTI</name>
<organism evidence="1 2">
    <name type="scientific">Pisolithus tinctorius Marx 270</name>
    <dbReference type="NCBI Taxonomy" id="870435"/>
    <lineage>
        <taxon>Eukaryota</taxon>
        <taxon>Fungi</taxon>
        <taxon>Dikarya</taxon>
        <taxon>Basidiomycota</taxon>
        <taxon>Agaricomycotina</taxon>
        <taxon>Agaricomycetes</taxon>
        <taxon>Agaricomycetidae</taxon>
        <taxon>Boletales</taxon>
        <taxon>Sclerodermatineae</taxon>
        <taxon>Pisolithaceae</taxon>
        <taxon>Pisolithus</taxon>
    </lineage>
</organism>
<dbReference type="AlphaFoldDB" id="A0A0C3JGQ1"/>
<gene>
    <name evidence="1" type="ORF">M404DRAFT_342125</name>
</gene>
<accession>A0A0C3JGQ1</accession>
<dbReference type="HOGENOM" id="CLU_2050577_0_0_1"/>
<proteinExistence type="predicted"/>